<feature type="transmembrane region" description="Helical" evidence="7">
    <location>
        <begin position="42"/>
        <end position="63"/>
    </location>
</feature>
<keyword evidence="4 7" id="KW-0812">Transmembrane</keyword>
<organism evidence="9 10">
    <name type="scientific">Shimazuella alba</name>
    <dbReference type="NCBI Taxonomy" id="2690964"/>
    <lineage>
        <taxon>Bacteria</taxon>
        <taxon>Bacillati</taxon>
        <taxon>Bacillota</taxon>
        <taxon>Bacilli</taxon>
        <taxon>Bacillales</taxon>
        <taxon>Thermoactinomycetaceae</taxon>
        <taxon>Shimazuella</taxon>
    </lineage>
</organism>
<evidence type="ECO:0000313" key="10">
    <source>
        <dbReference type="Proteomes" id="UP000430692"/>
    </source>
</evidence>
<accession>A0A6I4VVQ3</accession>
<dbReference type="InterPro" id="IPR011701">
    <property type="entry name" value="MFS"/>
</dbReference>
<evidence type="ECO:0000256" key="4">
    <source>
        <dbReference type="ARBA" id="ARBA00022692"/>
    </source>
</evidence>
<dbReference type="AlphaFoldDB" id="A0A6I4VVQ3"/>
<dbReference type="Pfam" id="PF07690">
    <property type="entry name" value="MFS_1"/>
    <property type="match status" value="1"/>
</dbReference>
<feature type="transmembrane region" description="Helical" evidence="7">
    <location>
        <begin position="266"/>
        <end position="284"/>
    </location>
</feature>
<evidence type="ECO:0000256" key="3">
    <source>
        <dbReference type="ARBA" id="ARBA00022475"/>
    </source>
</evidence>
<sequence length="392" mass="41426">MPIAVYMLGLLIFAMTTSEFMVGGMMPQLAEEFDVSIADIGYLISAYAAGMVIGGPLVTIGLLKVSRKKALMTLALSFLVGQTLGALATSYEMMMVARIITGIASAAGFAVSIAICVNLVEPHIRGRASSIVLGGLMVATVIGLPLATLISQQVGWRASFWTVVILVFISTLVVQWVVPTLPKPESISLRNEFTAFKNLKLWAAFTTSGFIIGATFAAFSYFTPIFTEITGFSASMVPIITTVYGAATVIGNMITGRLADKFTMQTLFVGLLLLAASLFLFALFAHNPIVTIIAVIVLGFVGVPMNPAMATRVMRTANTGTLVNAIHGSIISLGIVMGSAIGGLAINAGFGLISTLWVGFALAALGLLSLIPFMREIIHFPPAKHPTIRKVV</sequence>
<evidence type="ECO:0000256" key="5">
    <source>
        <dbReference type="ARBA" id="ARBA00022989"/>
    </source>
</evidence>
<dbReference type="GO" id="GO:0022857">
    <property type="term" value="F:transmembrane transporter activity"/>
    <property type="evidence" value="ECO:0007669"/>
    <property type="project" value="InterPro"/>
</dbReference>
<keyword evidence="5 7" id="KW-1133">Transmembrane helix</keyword>
<evidence type="ECO:0000256" key="2">
    <source>
        <dbReference type="ARBA" id="ARBA00022448"/>
    </source>
</evidence>
<evidence type="ECO:0000256" key="7">
    <source>
        <dbReference type="SAM" id="Phobius"/>
    </source>
</evidence>
<dbReference type="InterPro" id="IPR050189">
    <property type="entry name" value="MFS_Efflux_Transporters"/>
</dbReference>
<feature type="transmembrane region" description="Helical" evidence="7">
    <location>
        <begin position="234"/>
        <end position="254"/>
    </location>
</feature>
<dbReference type="Proteomes" id="UP000430692">
    <property type="component" value="Unassembled WGS sequence"/>
</dbReference>
<keyword evidence="10" id="KW-1185">Reference proteome</keyword>
<feature type="transmembrane region" description="Helical" evidence="7">
    <location>
        <begin position="158"/>
        <end position="178"/>
    </location>
</feature>
<dbReference type="EMBL" id="WUUL01000016">
    <property type="protein sequence ID" value="MXQ55597.1"/>
    <property type="molecule type" value="Genomic_DNA"/>
</dbReference>
<dbReference type="InterPro" id="IPR036259">
    <property type="entry name" value="MFS_trans_sf"/>
</dbReference>
<feature type="transmembrane region" description="Helical" evidence="7">
    <location>
        <begin position="290"/>
        <end position="310"/>
    </location>
</feature>
<dbReference type="InterPro" id="IPR020846">
    <property type="entry name" value="MFS_dom"/>
</dbReference>
<proteinExistence type="predicted"/>
<dbReference type="CDD" id="cd17324">
    <property type="entry name" value="MFS_NepI_like"/>
    <property type="match status" value="1"/>
</dbReference>
<keyword evidence="3" id="KW-1003">Cell membrane</keyword>
<feature type="domain" description="Major facilitator superfamily (MFS) profile" evidence="8">
    <location>
        <begin position="2"/>
        <end position="378"/>
    </location>
</feature>
<dbReference type="PROSITE" id="PS50850">
    <property type="entry name" value="MFS"/>
    <property type="match status" value="1"/>
</dbReference>
<feature type="transmembrane region" description="Helical" evidence="7">
    <location>
        <begin position="70"/>
        <end position="89"/>
    </location>
</feature>
<evidence type="ECO:0000313" key="9">
    <source>
        <dbReference type="EMBL" id="MXQ55597.1"/>
    </source>
</evidence>
<evidence type="ECO:0000259" key="8">
    <source>
        <dbReference type="PROSITE" id="PS50850"/>
    </source>
</evidence>
<dbReference type="RefSeq" id="WP_160802988.1">
    <property type="nucleotide sequence ID" value="NZ_WUUL01000016.1"/>
</dbReference>
<keyword evidence="6 7" id="KW-0472">Membrane</keyword>
<dbReference type="PANTHER" id="PTHR43124:SF8">
    <property type="entry name" value="INNER MEMBRANE TRANSPORT PROTEIN YDHP"/>
    <property type="match status" value="1"/>
</dbReference>
<protein>
    <submittedName>
        <fullName evidence="9">MFS transporter</fullName>
    </submittedName>
</protein>
<reference evidence="9 10" key="1">
    <citation type="submission" date="2019-12" db="EMBL/GenBank/DDBJ databases">
        <title>Whole-genome analyses of novel actinobacteria.</title>
        <authorList>
            <person name="Sahin N."/>
            <person name="Saygin H."/>
        </authorList>
    </citation>
    <scope>NUCLEOTIDE SEQUENCE [LARGE SCALE GENOMIC DNA]</scope>
    <source>
        <strain evidence="9 10">KC615</strain>
    </source>
</reference>
<comment type="caution">
    <text evidence="9">The sequence shown here is derived from an EMBL/GenBank/DDBJ whole genome shotgun (WGS) entry which is preliminary data.</text>
</comment>
<keyword evidence="2" id="KW-0813">Transport</keyword>
<feature type="transmembrane region" description="Helical" evidence="7">
    <location>
        <begin position="352"/>
        <end position="374"/>
    </location>
</feature>
<dbReference type="SUPFAM" id="SSF103473">
    <property type="entry name" value="MFS general substrate transporter"/>
    <property type="match status" value="1"/>
</dbReference>
<feature type="transmembrane region" description="Helical" evidence="7">
    <location>
        <begin position="322"/>
        <end position="346"/>
    </location>
</feature>
<comment type="subcellular location">
    <subcellularLocation>
        <location evidence="1">Cell membrane</location>
        <topology evidence="1">Multi-pass membrane protein</topology>
    </subcellularLocation>
</comment>
<feature type="transmembrane region" description="Helical" evidence="7">
    <location>
        <begin position="132"/>
        <end position="152"/>
    </location>
</feature>
<evidence type="ECO:0000256" key="1">
    <source>
        <dbReference type="ARBA" id="ARBA00004651"/>
    </source>
</evidence>
<feature type="transmembrane region" description="Helical" evidence="7">
    <location>
        <begin position="199"/>
        <end position="222"/>
    </location>
</feature>
<dbReference type="GO" id="GO:0005886">
    <property type="term" value="C:plasma membrane"/>
    <property type="evidence" value="ECO:0007669"/>
    <property type="project" value="UniProtKB-SubCell"/>
</dbReference>
<name>A0A6I4VVQ3_9BACL</name>
<feature type="transmembrane region" description="Helical" evidence="7">
    <location>
        <begin position="95"/>
        <end position="120"/>
    </location>
</feature>
<evidence type="ECO:0000256" key="6">
    <source>
        <dbReference type="ARBA" id="ARBA00023136"/>
    </source>
</evidence>
<dbReference type="PANTHER" id="PTHR43124">
    <property type="entry name" value="PURINE EFFLUX PUMP PBUE"/>
    <property type="match status" value="1"/>
</dbReference>
<dbReference type="Gene3D" id="1.20.1250.20">
    <property type="entry name" value="MFS general substrate transporter like domains"/>
    <property type="match status" value="2"/>
</dbReference>
<gene>
    <name evidence="9" type="ORF">GSM42_18090</name>
</gene>